<evidence type="ECO:0000313" key="8">
    <source>
        <dbReference type="Proteomes" id="UP000494329"/>
    </source>
</evidence>
<feature type="active site" evidence="4">
    <location>
        <position position="59"/>
    </location>
</feature>
<gene>
    <name evidence="7" type="primary">cheB2_2</name>
    <name evidence="7" type="ORF">LMG29739_06323</name>
</gene>
<accession>A0A6J5F1S6</accession>
<organism evidence="7 8">
    <name type="scientific">Paraburkholderia solisilvae</name>
    <dbReference type="NCBI Taxonomy" id="624376"/>
    <lineage>
        <taxon>Bacteria</taxon>
        <taxon>Pseudomonadati</taxon>
        <taxon>Pseudomonadota</taxon>
        <taxon>Betaproteobacteria</taxon>
        <taxon>Burkholderiales</taxon>
        <taxon>Burkholderiaceae</taxon>
        <taxon>Paraburkholderia</taxon>
    </lineage>
</organism>
<keyword evidence="8" id="KW-1185">Reference proteome</keyword>
<dbReference type="EC" id="3.1.1.61" evidence="2"/>
<dbReference type="AlphaFoldDB" id="A0A6J5F1S6"/>
<evidence type="ECO:0000256" key="5">
    <source>
        <dbReference type="SAM" id="MobiDB-lite"/>
    </source>
</evidence>
<dbReference type="GO" id="GO:0000156">
    <property type="term" value="F:phosphorelay response regulator activity"/>
    <property type="evidence" value="ECO:0007669"/>
    <property type="project" value="InterPro"/>
</dbReference>
<dbReference type="InterPro" id="IPR035909">
    <property type="entry name" value="CheB_C"/>
</dbReference>
<evidence type="ECO:0000256" key="2">
    <source>
        <dbReference type="ARBA" id="ARBA00039140"/>
    </source>
</evidence>
<evidence type="ECO:0000256" key="1">
    <source>
        <dbReference type="ARBA" id="ARBA00022801"/>
    </source>
</evidence>
<dbReference type="Gene3D" id="3.40.50.180">
    <property type="entry name" value="Methylesterase CheB, C-terminal domain"/>
    <property type="match status" value="1"/>
</dbReference>
<evidence type="ECO:0000256" key="3">
    <source>
        <dbReference type="ARBA" id="ARBA00048267"/>
    </source>
</evidence>
<reference evidence="7 8" key="1">
    <citation type="submission" date="2020-04" db="EMBL/GenBank/DDBJ databases">
        <authorList>
            <person name="De Canck E."/>
        </authorList>
    </citation>
    <scope>NUCLEOTIDE SEQUENCE [LARGE SCALE GENOMIC DNA]</scope>
    <source>
        <strain evidence="7 8">LMG 29739</strain>
    </source>
</reference>
<dbReference type="CDD" id="cd16433">
    <property type="entry name" value="CheB"/>
    <property type="match status" value="1"/>
</dbReference>
<feature type="active site" evidence="4">
    <location>
        <position position="152"/>
    </location>
</feature>
<dbReference type="EMBL" id="CADIKF010000107">
    <property type="protein sequence ID" value="CAB3772758.1"/>
    <property type="molecule type" value="Genomic_DNA"/>
</dbReference>
<dbReference type="PANTHER" id="PTHR42872:SF6">
    <property type="entry name" value="PROTEIN-GLUTAMATE METHYLESTERASE_PROTEIN-GLUTAMINE GLUTAMINASE"/>
    <property type="match status" value="1"/>
</dbReference>
<comment type="catalytic activity">
    <reaction evidence="3">
        <text>[protein]-L-glutamate 5-O-methyl ester + H2O = L-glutamyl-[protein] + methanol + H(+)</text>
        <dbReference type="Rhea" id="RHEA:23236"/>
        <dbReference type="Rhea" id="RHEA-COMP:10208"/>
        <dbReference type="Rhea" id="RHEA-COMP:10311"/>
        <dbReference type="ChEBI" id="CHEBI:15377"/>
        <dbReference type="ChEBI" id="CHEBI:15378"/>
        <dbReference type="ChEBI" id="CHEBI:17790"/>
        <dbReference type="ChEBI" id="CHEBI:29973"/>
        <dbReference type="ChEBI" id="CHEBI:82795"/>
        <dbReference type="EC" id="3.1.1.61"/>
    </reaction>
</comment>
<dbReference type="PROSITE" id="PS50122">
    <property type="entry name" value="CHEB"/>
    <property type="match status" value="1"/>
</dbReference>
<feature type="domain" description="CheB-type methylesterase" evidence="6">
    <location>
        <begin position="18"/>
        <end position="205"/>
    </location>
</feature>
<dbReference type="SUPFAM" id="SSF52738">
    <property type="entry name" value="Methylesterase CheB, C-terminal domain"/>
    <property type="match status" value="1"/>
</dbReference>
<dbReference type="Proteomes" id="UP000494329">
    <property type="component" value="Unassembled WGS sequence"/>
</dbReference>
<dbReference type="GO" id="GO:0005737">
    <property type="term" value="C:cytoplasm"/>
    <property type="evidence" value="ECO:0007669"/>
    <property type="project" value="InterPro"/>
</dbReference>
<dbReference type="InterPro" id="IPR000673">
    <property type="entry name" value="Sig_transdc_resp-reg_Me-estase"/>
</dbReference>
<evidence type="ECO:0000259" key="6">
    <source>
        <dbReference type="PROSITE" id="PS50122"/>
    </source>
</evidence>
<keyword evidence="1 4" id="KW-0378">Hydrolase</keyword>
<dbReference type="Pfam" id="PF01339">
    <property type="entry name" value="CheB_methylest"/>
    <property type="match status" value="1"/>
</dbReference>
<proteinExistence type="predicted"/>
<feature type="active site" evidence="4">
    <location>
        <position position="32"/>
    </location>
</feature>
<evidence type="ECO:0000313" key="7">
    <source>
        <dbReference type="EMBL" id="CAB3772758.1"/>
    </source>
</evidence>
<name>A0A6J5F1S6_9BURK</name>
<protein>
    <recommendedName>
        <fullName evidence="2">protein-glutamate methylesterase</fullName>
        <ecNumber evidence="2">3.1.1.61</ecNumber>
    </recommendedName>
</protein>
<dbReference type="GO" id="GO:0006935">
    <property type="term" value="P:chemotaxis"/>
    <property type="evidence" value="ECO:0007669"/>
    <property type="project" value="UniProtKB-UniRule"/>
</dbReference>
<feature type="region of interest" description="Disordered" evidence="5">
    <location>
        <begin position="1"/>
        <end position="20"/>
    </location>
</feature>
<sequence length="210" mass="21918">MTRMRDDRASAAAPPPAPRSARGFDAVVLGGSAGGTELMSALLAALPAGFPLALLVVSHLPPDVPSYLLETLRYRCKLPVVEPDSGETVAPGRVHVAPPGYHMLVDDDRTIALSLDSSVRFSRPSIDVLFESAAHVYGSRLLGILLSGANDDGVHGLEVIRAMGGVAWVQDPQTASSATMPRAAIARGAVDDVFSPTIMAQRLAALQATS</sequence>
<dbReference type="GO" id="GO:0008984">
    <property type="term" value="F:protein-glutamate methylesterase activity"/>
    <property type="evidence" value="ECO:0007669"/>
    <property type="project" value="UniProtKB-EC"/>
</dbReference>
<keyword evidence="4" id="KW-0145">Chemotaxis</keyword>
<dbReference type="PANTHER" id="PTHR42872">
    <property type="entry name" value="PROTEIN-GLUTAMATE METHYLESTERASE/PROTEIN-GLUTAMINE GLUTAMINASE"/>
    <property type="match status" value="1"/>
</dbReference>
<evidence type="ECO:0000256" key="4">
    <source>
        <dbReference type="PROSITE-ProRule" id="PRU00050"/>
    </source>
</evidence>